<dbReference type="InterPro" id="IPR004029">
    <property type="entry name" value="UreE_N"/>
</dbReference>
<dbReference type="SUPFAM" id="SSF69287">
    <property type="entry name" value="Urease metallochaperone UreE, N-terminal domain"/>
    <property type="match status" value="1"/>
</dbReference>
<name>A0A1M5JWM8_9BRAD</name>
<sequence>MTMPTVTEATLRVSHVLGSWLDPAFHDRIHALEHRDAVDVVVVHQVDLARRRFLAKSRRGVELAIALPREERLFDGAILLLEEERAIIVRSEAERWLRLEPRSTADAIELGYQAGNLHWRVRFDGDVLLVPLEGRPEDYAARLEDLISSGRVKMSTFLADAGASGPGSRHTHEHAGRHHHDSGDA</sequence>
<dbReference type="AlphaFoldDB" id="A0A1M5JWM8"/>
<feature type="region of interest" description="Disordered" evidence="1">
    <location>
        <begin position="161"/>
        <end position="185"/>
    </location>
</feature>
<accession>A0A1M5JWM8</accession>
<dbReference type="EMBL" id="LT670818">
    <property type="protein sequence ID" value="SHG44700.1"/>
    <property type="molecule type" value="Genomic_DNA"/>
</dbReference>
<feature type="compositionally biased region" description="Basic residues" evidence="1">
    <location>
        <begin position="169"/>
        <end position="185"/>
    </location>
</feature>
<evidence type="ECO:0000313" key="4">
    <source>
        <dbReference type="Proteomes" id="UP000190675"/>
    </source>
</evidence>
<dbReference type="InterPro" id="IPR007864">
    <property type="entry name" value="UreE_C_dom"/>
</dbReference>
<evidence type="ECO:0000259" key="2">
    <source>
        <dbReference type="SMART" id="SM00988"/>
    </source>
</evidence>
<dbReference type="GO" id="GO:0016151">
    <property type="term" value="F:nickel cation binding"/>
    <property type="evidence" value="ECO:0007669"/>
    <property type="project" value="InterPro"/>
</dbReference>
<dbReference type="SMART" id="SM00988">
    <property type="entry name" value="UreE_N"/>
    <property type="match status" value="1"/>
</dbReference>
<dbReference type="InterPro" id="IPR036118">
    <property type="entry name" value="UreE_N_sf"/>
</dbReference>
<reference evidence="3 4" key="1">
    <citation type="submission" date="2016-11" db="EMBL/GenBank/DDBJ databases">
        <authorList>
            <person name="Jaros S."/>
            <person name="Januszkiewicz K."/>
            <person name="Wedrychowicz H."/>
        </authorList>
    </citation>
    <scope>NUCLEOTIDE SEQUENCE [LARGE SCALE GENOMIC DNA]</scope>
    <source>
        <strain evidence="3 4">GAS242</strain>
    </source>
</reference>
<gene>
    <name evidence="3" type="ORF">SAMN05444169_2514</name>
</gene>
<dbReference type="Pfam" id="PF02814">
    <property type="entry name" value="UreE_N"/>
    <property type="match status" value="1"/>
</dbReference>
<proteinExistence type="predicted"/>
<evidence type="ECO:0000256" key="1">
    <source>
        <dbReference type="SAM" id="MobiDB-lite"/>
    </source>
</evidence>
<dbReference type="Proteomes" id="UP000190675">
    <property type="component" value="Chromosome I"/>
</dbReference>
<dbReference type="GO" id="GO:0019627">
    <property type="term" value="P:urea metabolic process"/>
    <property type="evidence" value="ECO:0007669"/>
    <property type="project" value="InterPro"/>
</dbReference>
<protein>
    <submittedName>
        <fullName evidence="3">Urease accessory protein</fullName>
    </submittedName>
</protein>
<dbReference type="NCBIfam" id="NF009752">
    <property type="entry name" value="PRK13261.1-2"/>
    <property type="match status" value="1"/>
</dbReference>
<organism evidence="3 4">
    <name type="scientific">Bradyrhizobium erythrophlei</name>
    <dbReference type="NCBI Taxonomy" id="1437360"/>
    <lineage>
        <taxon>Bacteria</taxon>
        <taxon>Pseudomonadati</taxon>
        <taxon>Pseudomonadota</taxon>
        <taxon>Alphaproteobacteria</taxon>
        <taxon>Hyphomicrobiales</taxon>
        <taxon>Nitrobacteraceae</taxon>
        <taxon>Bradyrhizobium</taxon>
    </lineage>
</organism>
<dbReference type="Gene3D" id="2.60.260.20">
    <property type="entry name" value="Urease metallochaperone UreE, N-terminal domain"/>
    <property type="match status" value="1"/>
</dbReference>
<dbReference type="GO" id="GO:0065003">
    <property type="term" value="P:protein-containing complex assembly"/>
    <property type="evidence" value="ECO:0007669"/>
    <property type="project" value="InterPro"/>
</dbReference>
<dbReference type="Pfam" id="PF05194">
    <property type="entry name" value="UreE_C"/>
    <property type="match status" value="1"/>
</dbReference>
<evidence type="ECO:0000313" key="3">
    <source>
        <dbReference type="EMBL" id="SHG44700.1"/>
    </source>
</evidence>
<feature type="domain" description="UreE urease accessory N-terminal" evidence="2">
    <location>
        <begin position="25"/>
        <end position="87"/>
    </location>
</feature>